<comment type="caution">
    <text evidence="2">The sequence shown here is derived from an EMBL/GenBank/DDBJ whole genome shotgun (WGS) entry which is preliminary data.</text>
</comment>
<reference evidence="3" key="1">
    <citation type="journal article" date="2019" name="Int. J. Syst. Evol. Microbiol.">
        <title>The Global Catalogue of Microorganisms (GCM) 10K type strain sequencing project: providing services to taxonomists for standard genome sequencing and annotation.</title>
        <authorList>
            <consortium name="The Broad Institute Genomics Platform"/>
            <consortium name="The Broad Institute Genome Sequencing Center for Infectious Disease"/>
            <person name="Wu L."/>
            <person name="Ma J."/>
        </authorList>
    </citation>
    <scope>NUCLEOTIDE SEQUENCE [LARGE SCALE GENOMIC DNA]</scope>
    <source>
        <strain evidence="3">JCM 19125</strain>
    </source>
</reference>
<dbReference type="EMBL" id="BAABLV010000036">
    <property type="protein sequence ID" value="GAA4905248.1"/>
    <property type="molecule type" value="Genomic_DNA"/>
</dbReference>
<keyword evidence="1" id="KW-0472">Membrane</keyword>
<protein>
    <submittedName>
        <fullName evidence="2">Uncharacterized protein</fullName>
    </submittedName>
</protein>
<keyword evidence="3" id="KW-1185">Reference proteome</keyword>
<keyword evidence="1" id="KW-0812">Transmembrane</keyword>
<feature type="transmembrane region" description="Helical" evidence="1">
    <location>
        <begin position="21"/>
        <end position="38"/>
    </location>
</feature>
<proteinExistence type="predicted"/>
<evidence type="ECO:0000256" key="1">
    <source>
        <dbReference type="SAM" id="Phobius"/>
    </source>
</evidence>
<evidence type="ECO:0000313" key="3">
    <source>
        <dbReference type="Proteomes" id="UP001501521"/>
    </source>
</evidence>
<gene>
    <name evidence="2" type="ORF">GCM10025789_25760</name>
</gene>
<evidence type="ECO:0000313" key="2">
    <source>
        <dbReference type="EMBL" id="GAA4905248.1"/>
    </source>
</evidence>
<organism evidence="2 3">
    <name type="scientific">Tessaracoccus lubricantis</name>
    <dbReference type="NCBI Taxonomy" id="545543"/>
    <lineage>
        <taxon>Bacteria</taxon>
        <taxon>Bacillati</taxon>
        <taxon>Actinomycetota</taxon>
        <taxon>Actinomycetes</taxon>
        <taxon>Propionibacteriales</taxon>
        <taxon>Propionibacteriaceae</taxon>
        <taxon>Tessaracoccus</taxon>
    </lineage>
</organism>
<accession>A0ABP9FKM2</accession>
<keyword evidence="1" id="KW-1133">Transmembrane helix</keyword>
<name>A0ABP9FKM2_9ACTN</name>
<sequence length="563" mass="60703">MLPVARRRDPLERDLMKRLKTIVLATVMAAGGLLLPAVTEAPEAAALDVYTTPGTHTVNGRQWRTSCSQYSPTIERCRTEILATQITRDAAGRFAQSTGWAFNNLTYKPVAHELWGGNPLANPGEWTEGGRRWRTECGTAATGRDGCRSYIFGTAYTSAGGRIEAVNQWMFNNIVRVTPGTMKVGLEASPITRAPAFLQGRRFFTLGTLVTTPNEGGQSRGTGRLSQIELDPAGKVGTFRESYWAFTWDMAVESDYGAFRTSIPTRPTGCTISAADNADRTRMGLPALPSGTCDVRAARSFTGKPTVRYGTYDHSASGGNRLRLFWNGSFTTETFLDVTAPGAAHSELRLASHTHPGAVSALGFMFGSTKAPAAGRSMVPETQQVQPWLPPRSVNPAVVSQSLFPTSAGGADKTLWVQNLATPNLLPVRQSFQFRDYQAVGNGGCIVTKPEFRGRVTPAGWHSYFCPLADNGKLVWHHMAASLVAEGHGLCRIGDWSKCVAASPQTVRYGLPARAGGHVYNALQLIDDDNQLAAIIGLETSLYNHKASSQSALSLFAAVSPDS</sequence>
<dbReference type="Proteomes" id="UP001501521">
    <property type="component" value="Unassembled WGS sequence"/>
</dbReference>